<feature type="region of interest" description="Disordered" evidence="1">
    <location>
        <begin position="1"/>
        <end position="22"/>
    </location>
</feature>
<gene>
    <name evidence="2" type="ORF">CSUI_004816</name>
</gene>
<evidence type="ECO:0000256" key="1">
    <source>
        <dbReference type="SAM" id="MobiDB-lite"/>
    </source>
</evidence>
<dbReference type="Proteomes" id="UP000221165">
    <property type="component" value="Unassembled WGS sequence"/>
</dbReference>
<reference evidence="2 3" key="1">
    <citation type="journal article" date="2017" name="Int. J. Parasitol.">
        <title>The genome of the protozoan parasite Cystoisospora suis and a reverse vaccinology approach to identify vaccine candidates.</title>
        <authorList>
            <person name="Palmieri N."/>
            <person name="Shrestha A."/>
            <person name="Ruttkowski B."/>
            <person name="Beck T."/>
            <person name="Vogl C."/>
            <person name="Tomley F."/>
            <person name="Blake D.P."/>
            <person name="Joachim A."/>
        </authorList>
    </citation>
    <scope>NUCLEOTIDE SEQUENCE [LARGE SCALE GENOMIC DNA]</scope>
    <source>
        <strain evidence="2 3">Wien I</strain>
    </source>
</reference>
<evidence type="ECO:0000313" key="2">
    <source>
        <dbReference type="EMBL" id="PHJ21351.1"/>
    </source>
</evidence>
<proteinExistence type="predicted"/>
<dbReference type="AlphaFoldDB" id="A0A2C6K9U0"/>
<keyword evidence="3" id="KW-1185">Reference proteome</keyword>
<feature type="region of interest" description="Disordered" evidence="1">
    <location>
        <begin position="126"/>
        <end position="257"/>
    </location>
</feature>
<dbReference type="VEuPathDB" id="ToxoDB:CSUI_004816"/>
<feature type="compositionally biased region" description="Polar residues" evidence="1">
    <location>
        <begin position="401"/>
        <end position="410"/>
    </location>
</feature>
<dbReference type="EMBL" id="MIGC01002284">
    <property type="protein sequence ID" value="PHJ21351.1"/>
    <property type="molecule type" value="Genomic_DNA"/>
</dbReference>
<accession>A0A2C6K9U0</accession>
<feature type="compositionally biased region" description="Basic and acidic residues" evidence="1">
    <location>
        <begin position="235"/>
        <end position="252"/>
    </location>
</feature>
<comment type="caution">
    <text evidence="2">The sequence shown here is derived from an EMBL/GenBank/DDBJ whole genome shotgun (WGS) entry which is preliminary data.</text>
</comment>
<protein>
    <submittedName>
        <fullName evidence="2">Morn repeat-containing protein</fullName>
    </submittedName>
</protein>
<organism evidence="2 3">
    <name type="scientific">Cystoisospora suis</name>
    <dbReference type="NCBI Taxonomy" id="483139"/>
    <lineage>
        <taxon>Eukaryota</taxon>
        <taxon>Sar</taxon>
        <taxon>Alveolata</taxon>
        <taxon>Apicomplexa</taxon>
        <taxon>Conoidasida</taxon>
        <taxon>Coccidia</taxon>
        <taxon>Eucoccidiorida</taxon>
        <taxon>Eimeriorina</taxon>
        <taxon>Sarcocystidae</taxon>
        <taxon>Cystoisospora</taxon>
    </lineage>
</organism>
<feature type="compositionally biased region" description="Polar residues" evidence="1">
    <location>
        <begin position="130"/>
        <end position="152"/>
    </location>
</feature>
<feature type="compositionally biased region" description="Acidic residues" evidence="1">
    <location>
        <begin position="470"/>
        <end position="480"/>
    </location>
</feature>
<dbReference type="RefSeq" id="XP_067923034.1">
    <property type="nucleotide sequence ID" value="XM_068065000.1"/>
</dbReference>
<feature type="compositionally biased region" description="Polar residues" evidence="1">
    <location>
        <begin position="85"/>
        <end position="100"/>
    </location>
</feature>
<feature type="region of interest" description="Disordered" evidence="1">
    <location>
        <begin position="71"/>
        <end position="100"/>
    </location>
</feature>
<feature type="compositionally biased region" description="Low complexity" evidence="1">
    <location>
        <begin position="208"/>
        <end position="220"/>
    </location>
</feature>
<sequence length="490" mass="52715">MSLTQSIPDTPRPHNSNAHEFAPEPVVVPDALLEKFKATPLGVSPTEVLYILFHFLPEFQSQDETLLSLHESRQAQEKQSERDPTASNCLNSSGEQQQEGIPSALNAGKEKEADVSVHAGSAVAFAPSAETDSTSGEPPGTQSTTGNDVTSGSGQGPRLPRRKKERLIKDASGPGMKKERRNQARVSISVSRPTPAFVEEGGVPGDDAPSSSSAINALSALTGSDQYGSNSATTETRDGDSESLGWKEKEEGQSMPNWPRPFPDCYWEKDYAKLVRKILGKKASSWLQLAYREVTAIEMMMVLLKIVEYKTPPTLASQLELPVRLSLVVSSIADSLGATAASAAVSRPCWPVAKLPGEKNAAASSSSSLRVGATQDAPADVVPHSQVTEQPGSDRHRPSSGIGTQQQNDATTAHNIRNSFFWSGFDPVKPSCLREKNTTSAATDGPLVWNEEVDTDTETQWQELSQDASDKEDEAEEEADQMLNSVSPTT</sequence>
<evidence type="ECO:0000313" key="3">
    <source>
        <dbReference type="Proteomes" id="UP000221165"/>
    </source>
</evidence>
<name>A0A2C6K9U0_9APIC</name>
<feature type="region of interest" description="Disordered" evidence="1">
    <location>
        <begin position="364"/>
        <end position="410"/>
    </location>
</feature>
<feature type="compositionally biased region" description="Polar residues" evidence="1">
    <location>
        <begin position="1"/>
        <end position="18"/>
    </location>
</feature>
<feature type="compositionally biased region" description="Basic and acidic residues" evidence="1">
    <location>
        <begin position="71"/>
        <end position="84"/>
    </location>
</feature>
<dbReference type="GeneID" id="94428211"/>
<feature type="compositionally biased region" description="Polar residues" evidence="1">
    <location>
        <begin position="221"/>
        <end position="234"/>
    </location>
</feature>
<dbReference type="OrthoDB" id="10361171at2759"/>
<feature type="region of interest" description="Disordered" evidence="1">
    <location>
        <begin position="437"/>
        <end position="490"/>
    </location>
</feature>